<reference evidence="3 4" key="1">
    <citation type="submission" date="2023-04" db="EMBL/GenBank/DDBJ databases">
        <title>Genome of Basidiobolus ranarum AG-B5.</title>
        <authorList>
            <person name="Stajich J.E."/>
            <person name="Carter-House D."/>
            <person name="Gryganskyi A."/>
        </authorList>
    </citation>
    <scope>NUCLEOTIDE SEQUENCE [LARGE SCALE GENOMIC DNA]</scope>
    <source>
        <strain evidence="3 4">AG-B5</strain>
    </source>
</reference>
<dbReference type="PANTHER" id="PTHR36424">
    <property type="entry name" value="PHEROMONE-REGULATED MEMBRANE PROTEIN 6"/>
    <property type="match status" value="1"/>
</dbReference>
<evidence type="ECO:0000313" key="3">
    <source>
        <dbReference type="EMBL" id="KAK9701307.1"/>
    </source>
</evidence>
<name>A0ABR2VTT9_9FUNG</name>
<keyword evidence="2" id="KW-1133">Transmembrane helix</keyword>
<dbReference type="Proteomes" id="UP001479436">
    <property type="component" value="Unassembled WGS sequence"/>
</dbReference>
<evidence type="ECO:0000256" key="1">
    <source>
        <dbReference type="SAM" id="MobiDB-lite"/>
    </source>
</evidence>
<keyword evidence="4" id="KW-1185">Reference proteome</keyword>
<feature type="transmembrane region" description="Helical" evidence="2">
    <location>
        <begin position="232"/>
        <end position="254"/>
    </location>
</feature>
<dbReference type="InterPro" id="IPR031606">
    <property type="entry name" value="Kch1/2"/>
</dbReference>
<feature type="region of interest" description="Disordered" evidence="1">
    <location>
        <begin position="336"/>
        <end position="386"/>
    </location>
</feature>
<evidence type="ECO:0000313" key="4">
    <source>
        <dbReference type="Proteomes" id="UP001479436"/>
    </source>
</evidence>
<feature type="transmembrane region" description="Helical" evidence="2">
    <location>
        <begin position="85"/>
        <end position="103"/>
    </location>
</feature>
<feature type="compositionally biased region" description="Polar residues" evidence="1">
    <location>
        <begin position="336"/>
        <end position="346"/>
    </location>
</feature>
<keyword evidence="2" id="KW-0812">Transmembrane</keyword>
<dbReference type="Pfam" id="PF16944">
    <property type="entry name" value="KCH"/>
    <property type="match status" value="1"/>
</dbReference>
<feature type="compositionally biased region" description="Basic residues" evidence="1">
    <location>
        <begin position="502"/>
        <end position="512"/>
    </location>
</feature>
<comment type="caution">
    <text evidence="3">The sequence shown here is derived from an EMBL/GenBank/DDBJ whole genome shotgun (WGS) entry which is preliminary data.</text>
</comment>
<evidence type="ECO:0000256" key="2">
    <source>
        <dbReference type="SAM" id="Phobius"/>
    </source>
</evidence>
<feature type="compositionally biased region" description="Polar residues" evidence="1">
    <location>
        <begin position="370"/>
        <end position="383"/>
    </location>
</feature>
<feature type="compositionally biased region" description="Low complexity" evidence="1">
    <location>
        <begin position="457"/>
        <end position="470"/>
    </location>
</feature>
<feature type="region of interest" description="Disordered" evidence="1">
    <location>
        <begin position="410"/>
        <end position="528"/>
    </location>
</feature>
<feature type="transmembrane region" description="Helical" evidence="2">
    <location>
        <begin position="39"/>
        <end position="65"/>
    </location>
</feature>
<proteinExistence type="predicted"/>
<dbReference type="PANTHER" id="PTHR36424:SF1">
    <property type="entry name" value="LOW AFFINITY K(+) TRANSPORTER 1-RELATED"/>
    <property type="match status" value="1"/>
</dbReference>
<keyword evidence="2" id="KW-0472">Membrane</keyword>
<organism evidence="3 4">
    <name type="scientific">Basidiobolus ranarum</name>
    <dbReference type="NCBI Taxonomy" id="34480"/>
    <lineage>
        <taxon>Eukaryota</taxon>
        <taxon>Fungi</taxon>
        <taxon>Fungi incertae sedis</taxon>
        <taxon>Zoopagomycota</taxon>
        <taxon>Entomophthoromycotina</taxon>
        <taxon>Basidiobolomycetes</taxon>
        <taxon>Basidiobolales</taxon>
        <taxon>Basidiobolaceae</taxon>
        <taxon>Basidiobolus</taxon>
    </lineage>
</organism>
<dbReference type="EMBL" id="JASJQH010007824">
    <property type="protein sequence ID" value="KAK9701307.1"/>
    <property type="molecule type" value="Genomic_DNA"/>
</dbReference>
<feature type="compositionally biased region" description="Polar residues" evidence="1">
    <location>
        <begin position="422"/>
        <end position="450"/>
    </location>
</feature>
<gene>
    <name evidence="3" type="primary">KCH1_4</name>
    <name evidence="3" type="ORF">K7432_011768</name>
</gene>
<protein>
    <submittedName>
        <fullName evidence="3">Potassium transporter</fullName>
    </submittedName>
</protein>
<accession>A0ABR2VTT9</accession>
<sequence>MPCCGGDAKWKREFINDHKFDYVDVDEFIDGGFMTKLKYCFVFLFSLKSILIYVLDIYTAVMLVVFKTWTNSLSTDSTEVNKRPFIRWIFVASIGVSYILLFLEMRKTRAIILSRDISYTFTSIMANRYYTLRSYAHYCFFKQIHNQKRFKDELAFFVFFSLKGWKRLFFAEAPRQVVNGYILVHAILDGVNMFLKYEQHHHLSWTSKIEAIIDYTLDDDLNRKLTFVTMGIPCLLFIISAIRTLFAAFLYLFLVCEIRGNLKEYCCHKIDKRIAELLRYKARTRARKDRIQNGAIHPTKPVMDGFEDLIMMETVKKSVVHGEGIIADEKRAMPTRSITPNFSDTSPGRLDANRQRTAQPTLPRIDLDLTESNPYGPQATGQVHGNRASRFLASSLGRNEYLEVGSCANSECSEDSHDTYYMNGSKSSRSLDQHSNSSQSGQRPSRNQYTNDHRIRSSSPTRSEASSRSRPGYAPSNNGRNLGVYIEDDEDTSNRYQDSHHSPSHPRSRSKNSRNPTVKPGTTGAVNF</sequence>